<keyword evidence="1" id="KW-0548">Nucleotidyltransferase</keyword>
<dbReference type="Gene3D" id="3.40.50.2000">
    <property type="entry name" value="Glycogen Phosphorylase B"/>
    <property type="match status" value="1"/>
</dbReference>
<dbReference type="PANTHER" id="PTHR42866:SF1">
    <property type="entry name" value="SPORE COAT POLYSACCHARIDE BIOSYNTHESIS PROTEIN SPSF"/>
    <property type="match status" value="1"/>
</dbReference>
<dbReference type="AlphaFoldDB" id="A0A2S9YUI3"/>
<keyword evidence="1" id="KW-0808">Transferase</keyword>
<organism evidence="1 2">
    <name type="scientific">Enhygromyxa salina</name>
    <dbReference type="NCBI Taxonomy" id="215803"/>
    <lineage>
        <taxon>Bacteria</taxon>
        <taxon>Pseudomonadati</taxon>
        <taxon>Myxococcota</taxon>
        <taxon>Polyangia</taxon>
        <taxon>Nannocystales</taxon>
        <taxon>Nannocystaceae</taxon>
        <taxon>Enhygromyxa</taxon>
    </lineage>
</organism>
<dbReference type="InterPro" id="IPR003329">
    <property type="entry name" value="Cytidylyl_trans"/>
</dbReference>
<dbReference type="EMBL" id="PVNL01000036">
    <property type="protein sequence ID" value="PRQ08740.1"/>
    <property type="molecule type" value="Genomic_DNA"/>
</dbReference>
<dbReference type="Gene3D" id="3.40.50.11190">
    <property type="match status" value="1"/>
</dbReference>
<dbReference type="GO" id="GO:0005829">
    <property type="term" value="C:cytosol"/>
    <property type="evidence" value="ECO:0007669"/>
    <property type="project" value="TreeGrafter"/>
</dbReference>
<dbReference type="Pfam" id="PF02348">
    <property type="entry name" value="CTP_transf_3"/>
    <property type="match status" value="1"/>
</dbReference>
<dbReference type="CDD" id="cd02518">
    <property type="entry name" value="GT2_SpsF"/>
    <property type="match status" value="1"/>
</dbReference>
<dbReference type="SUPFAM" id="SSF53448">
    <property type="entry name" value="Nucleotide-diphospho-sugar transferases"/>
    <property type="match status" value="1"/>
</dbReference>
<comment type="caution">
    <text evidence="1">The sequence shown here is derived from an EMBL/GenBank/DDBJ whole genome shotgun (WGS) entry which is preliminary data.</text>
</comment>
<dbReference type="Proteomes" id="UP000238823">
    <property type="component" value="Unassembled WGS sequence"/>
</dbReference>
<reference evidence="1 2" key="1">
    <citation type="submission" date="2018-03" db="EMBL/GenBank/DDBJ databases">
        <title>Draft Genome Sequences of the Obligatory Marine Myxobacteria Enhygromyxa salina SWB007.</title>
        <authorList>
            <person name="Poehlein A."/>
            <person name="Moghaddam J.A."/>
            <person name="Harms H."/>
            <person name="Alanjari M."/>
            <person name="Koenig G.M."/>
            <person name="Daniel R."/>
            <person name="Schaeberle T.F."/>
        </authorList>
    </citation>
    <scope>NUCLEOTIDE SEQUENCE [LARGE SCALE GENOMIC DNA]</scope>
    <source>
        <strain evidence="1 2">SWB007</strain>
    </source>
</reference>
<dbReference type="SUPFAM" id="SSF53756">
    <property type="entry name" value="UDP-Glycosyltransferase/glycogen phosphorylase"/>
    <property type="match status" value="1"/>
</dbReference>
<protein>
    <submittedName>
        <fullName evidence="1">3-deoxy-manno-octulosonate cytidylyltransferase</fullName>
    </submittedName>
</protein>
<dbReference type="Gene3D" id="3.90.550.10">
    <property type="entry name" value="Spore Coat Polysaccharide Biosynthesis Protein SpsA, Chain A"/>
    <property type="match status" value="1"/>
</dbReference>
<dbReference type="Pfam" id="PF13692">
    <property type="entry name" value="Glyco_trans_1_4"/>
    <property type="match status" value="1"/>
</dbReference>
<name>A0A2S9YUI3_9BACT</name>
<gene>
    <name evidence="1" type="ORF">ENSA7_15580</name>
</gene>
<sequence length="593" mass="63096">MGSSRLPGKVLRRAGDRSLLEHLLNRLGRSRAATDLVIATTTDAGDEPLVAAATALGCAVHRGSVDDVLGRYHAAIQAMNAAPHDLVVRVTGDCPLLDPAELDRLVEEFMTRAGTDAAVEYLTNQAGERRRIPRGLDVEVFEVAGLERAAHEASLAGDREHVTPYFYREPGRFVTAVSDPPGPDLGHLRLTVDTPADLELVDAVVRALGDDASTQAIASWLAAHPEVAALNADVRQKGIDSDMQARAARVLGRRLLARADAGGTTGFGHVTRVGAVLDAWVDLGGHATLVGRGVVGAVRARLLACGVELIDGGDDEFDARVAAADALVVDGYAFGREHQARWQPQRPLLAIDDLAAHEQLADVVVNQILDFDPDRYEVAAWTRLLVGHPYVLLRREFRERSAAAPISAGPPRIVLTFGGTDPAQLSEPFVRALLNAEGLTARLQLIVGEGQDPQARARLAALAAAHEQLEIHVDVREMATMLAGASACVCAAGTTVWEAMASGVPVVCVAAADNQRPVIAGIERRDAGISLGWHGELNFAAAARTIQTLLADPTRLAELSTKGRATVDGRGVYRVLDALLDVIHRRAAQPHQS</sequence>
<proteinExistence type="predicted"/>
<evidence type="ECO:0000313" key="2">
    <source>
        <dbReference type="Proteomes" id="UP000238823"/>
    </source>
</evidence>
<dbReference type="GO" id="GO:0016779">
    <property type="term" value="F:nucleotidyltransferase activity"/>
    <property type="evidence" value="ECO:0007669"/>
    <property type="project" value="UniProtKB-KW"/>
</dbReference>
<dbReference type="InterPro" id="IPR029044">
    <property type="entry name" value="Nucleotide-diphossugar_trans"/>
</dbReference>
<evidence type="ECO:0000313" key="1">
    <source>
        <dbReference type="EMBL" id="PRQ08740.1"/>
    </source>
</evidence>
<accession>A0A2S9YUI3</accession>
<dbReference type="PANTHER" id="PTHR42866">
    <property type="entry name" value="3-DEOXY-MANNO-OCTULOSONATE CYTIDYLYLTRANSFERASE"/>
    <property type="match status" value="1"/>
</dbReference>